<evidence type="ECO:0008006" key="5">
    <source>
        <dbReference type="Google" id="ProtNLM"/>
    </source>
</evidence>
<dbReference type="AlphaFoldDB" id="J3P6P2"/>
<keyword evidence="1" id="KW-0732">Signal</keyword>
<name>J3P6P2_GAET3</name>
<organism evidence="2">
    <name type="scientific">Gaeumannomyces tritici (strain R3-111a-1)</name>
    <name type="common">Wheat and barley take-all root rot fungus</name>
    <name type="synonym">Gaeumannomyces graminis var. tritici</name>
    <dbReference type="NCBI Taxonomy" id="644352"/>
    <lineage>
        <taxon>Eukaryota</taxon>
        <taxon>Fungi</taxon>
        <taxon>Dikarya</taxon>
        <taxon>Ascomycota</taxon>
        <taxon>Pezizomycotina</taxon>
        <taxon>Sordariomycetes</taxon>
        <taxon>Sordariomycetidae</taxon>
        <taxon>Magnaporthales</taxon>
        <taxon>Magnaporthaceae</taxon>
        <taxon>Gaeumannomyces</taxon>
    </lineage>
</organism>
<keyword evidence="4" id="KW-1185">Reference proteome</keyword>
<reference evidence="2" key="2">
    <citation type="submission" date="2010-07" db="EMBL/GenBank/DDBJ databases">
        <authorList>
            <consortium name="The Broad Institute Genome Sequencing Platform"/>
            <consortium name="Broad Institute Genome Sequencing Center for Infectious Disease"/>
            <person name="Ma L.-J."/>
            <person name="Dead R."/>
            <person name="Young S."/>
            <person name="Zeng Q."/>
            <person name="Koehrsen M."/>
            <person name="Alvarado L."/>
            <person name="Berlin A."/>
            <person name="Chapman S.B."/>
            <person name="Chen Z."/>
            <person name="Freedman E."/>
            <person name="Gellesch M."/>
            <person name="Goldberg J."/>
            <person name="Griggs A."/>
            <person name="Gujja S."/>
            <person name="Heilman E.R."/>
            <person name="Heiman D."/>
            <person name="Hepburn T."/>
            <person name="Howarth C."/>
            <person name="Jen D."/>
            <person name="Larson L."/>
            <person name="Mehta T."/>
            <person name="Neiman D."/>
            <person name="Pearson M."/>
            <person name="Roberts A."/>
            <person name="Saif S."/>
            <person name="Shea T."/>
            <person name="Shenoy N."/>
            <person name="Sisk P."/>
            <person name="Stolte C."/>
            <person name="Sykes S."/>
            <person name="Walk T."/>
            <person name="White J."/>
            <person name="Yandava C."/>
            <person name="Haas B."/>
            <person name="Nusbaum C."/>
            <person name="Birren B."/>
        </authorList>
    </citation>
    <scope>NUCLEOTIDE SEQUENCE</scope>
    <source>
        <strain evidence="2">R3-111a-1</strain>
    </source>
</reference>
<feature type="signal peptide" evidence="1">
    <location>
        <begin position="1"/>
        <end position="17"/>
    </location>
</feature>
<evidence type="ECO:0000313" key="4">
    <source>
        <dbReference type="Proteomes" id="UP000006039"/>
    </source>
</evidence>
<dbReference type="HOGENOM" id="CLU_103046_1_0_1"/>
<sequence length="198" mass="21079">MLFPTALLVSSLTLATAFKVPEGQANGVYRAYYNAEGKEVHEPLTADMLVMSEPEGETTILQAPTVAPVTPRQAGNPLLSKRRDNIYCGCGFTLNPGDCDAVVDNLKAQLGGHTWISPRMSYYSIMDRSVVAFVCNLSGRSTLGISANAYADWLGVITDECGRYIAGSEGTPGSSALGYMRVTGDFCGDALSSPSHHC</sequence>
<dbReference type="RefSeq" id="XP_009225292.1">
    <property type="nucleotide sequence ID" value="XM_009227028.1"/>
</dbReference>
<dbReference type="STRING" id="644352.J3P6P2"/>
<dbReference type="EnsemblFungi" id="EJT72318">
    <property type="protein sequence ID" value="EJT72318"/>
    <property type="gene ID" value="GGTG_09184"/>
</dbReference>
<feature type="chain" id="PRO_5015094984" description="Ecp2 effector protein domain-containing protein" evidence="1">
    <location>
        <begin position="18"/>
        <end position="198"/>
    </location>
</feature>
<evidence type="ECO:0000256" key="1">
    <source>
        <dbReference type="SAM" id="SignalP"/>
    </source>
</evidence>
<accession>J3P6P2</accession>
<gene>
    <name evidence="3" type="primary">20349642</name>
    <name evidence="2" type="ORF">GGTG_09184</name>
</gene>
<dbReference type="VEuPathDB" id="FungiDB:GGTG_09184"/>
<dbReference type="Proteomes" id="UP000006039">
    <property type="component" value="Unassembled WGS sequence"/>
</dbReference>
<evidence type="ECO:0000313" key="3">
    <source>
        <dbReference type="EnsemblFungi" id="EJT72318"/>
    </source>
</evidence>
<evidence type="ECO:0000313" key="2">
    <source>
        <dbReference type="EMBL" id="EJT72318.1"/>
    </source>
</evidence>
<dbReference type="OrthoDB" id="5006988at2759"/>
<reference evidence="3" key="5">
    <citation type="submission" date="2018-04" db="UniProtKB">
        <authorList>
            <consortium name="EnsemblFungi"/>
        </authorList>
    </citation>
    <scope>IDENTIFICATION</scope>
    <source>
        <strain evidence="3">R3-111a-1</strain>
    </source>
</reference>
<dbReference type="GeneID" id="20349642"/>
<protein>
    <recommendedName>
        <fullName evidence="5">Ecp2 effector protein domain-containing protein</fullName>
    </recommendedName>
</protein>
<dbReference type="EMBL" id="GL385399">
    <property type="protein sequence ID" value="EJT72318.1"/>
    <property type="molecule type" value="Genomic_DNA"/>
</dbReference>
<proteinExistence type="predicted"/>
<dbReference type="eggNOG" id="ENOG502T17T">
    <property type="taxonomic scope" value="Eukaryota"/>
</dbReference>
<reference evidence="2" key="3">
    <citation type="submission" date="2010-09" db="EMBL/GenBank/DDBJ databases">
        <title>Annotation of Gaeumannomyces graminis var. tritici R3-111a-1.</title>
        <authorList>
            <consortium name="The Broad Institute Genome Sequencing Platform"/>
            <person name="Ma L.-J."/>
            <person name="Dead R."/>
            <person name="Young S.K."/>
            <person name="Zeng Q."/>
            <person name="Gargeya S."/>
            <person name="Fitzgerald M."/>
            <person name="Haas B."/>
            <person name="Abouelleil A."/>
            <person name="Alvarado L."/>
            <person name="Arachchi H.M."/>
            <person name="Berlin A."/>
            <person name="Brown A."/>
            <person name="Chapman S.B."/>
            <person name="Chen Z."/>
            <person name="Dunbar C."/>
            <person name="Freedman E."/>
            <person name="Gearin G."/>
            <person name="Gellesch M."/>
            <person name="Goldberg J."/>
            <person name="Griggs A."/>
            <person name="Gujja S."/>
            <person name="Heiman D."/>
            <person name="Howarth C."/>
            <person name="Larson L."/>
            <person name="Lui A."/>
            <person name="MacDonald P.J.P."/>
            <person name="Mehta T."/>
            <person name="Montmayeur A."/>
            <person name="Murphy C."/>
            <person name="Neiman D."/>
            <person name="Pearson M."/>
            <person name="Priest M."/>
            <person name="Roberts A."/>
            <person name="Saif S."/>
            <person name="Shea T."/>
            <person name="Shenoy N."/>
            <person name="Sisk P."/>
            <person name="Stolte C."/>
            <person name="Sykes S."/>
            <person name="Yandava C."/>
            <person name="Wortman J."/>
            <person name="Nusbaum C."/>
            <person name="Birren B."/>
        </authorList>
    </citation>
    <scope>NUCLEOTIDE SEQUENCE</scope>
    <source>
        <strain evidence="2">R3-111a-1</strain>
    </source>
</reference>
<reference evidence="3" key="4">
    <citation type="journal article" date="2015" name="G3 (Bethesda)">
        <title>Genome sequences of three phytopathogenic species of the Magnaporthaceae family of fungi.</title>
        <authorList>
            <person name="Okagaki L.H."/>
            <person name="Nunes C.C."/>
            <person name="Sailsbery J."/>
            <person name="Clay B."/>
            <person name="Brown D."/>
            <person name="John T."/>
            <person name="Oh Y."/>
            <person name="Young N."/>
            <person name="Fitzgerald M."/>
            <person name="Haas B.J."/>
            <person name="Zeng Q."/>
            <person name="Young S."/>
            <person name="Adiconis X."/>
            <person name="Fan L."/>
            <person name="Levin J.Z."/>
            <person name="Mitchell T.K."/>
            <person name="Okubara P.A."/>
            <person name="Farman M.L."/>
            <person name="Kohn L.M."/>
            <person name="Birren B."/>
            <person name="Ma L.-J."/>
            <person name="Dean R.A."/>
        </authorList>
    </citation>
    <scope>NUCLEOTIDE SEQUENCE</scope>
    <source>
        <strain evidence="3">R3-111a-1</strain>
    </source>
</reference>
<reference evidence="4" key="1">
    <citation type="submission" date="2010-07" db="EMBL/GenBank/DDBJ databases">
        <title>The genome sequence of Gaeumannomyces graminis var. tritici strain R3-111a-1.</title>
        <authorList>
            <consortium name="The Broad Institute Genome Sequencing Platform"/>
            <person name="Ma L.-J."/>
            <person name="Dead R."/>
            <person name="Young S."/>
            <person name="Zeng Q."/>
            <person name="Koehrsen M."/>
            <person name="Alvarado L."/>
            <person name="Berlin A."/>
            <person name="Chapman S.B."/>
            <person name="Chen Z."/>
            <person name="Freedman E."/>
            <person name="Gellesch M."/>
            <person name="Goldberg J."/>
            <person name="Griggs A."/>
            <person name="Gujja S."/>
            <person name="Heilman E.R."/>
            <person name="Heiman D."/>
            <person name="Hepburn T."/>
            <person name="Howarth C."/>
            <person name="Jen D."/>
            <person name="Larson L."/>
            <person name="Mehta T."/>
            <person name="Neiman D."/>
            <person name="Pearson M."/>
            <person name="Roberts A."/>
            <person name="Saif S."/>
            <person name="Shea T."/>
            <person name="Shenoy N."/>
            <person name="Sisk P."/>
            <person name="Stolte C."/>
            <person name="Sykes S."/>
            <person name="Walk T."/>
            <person name="White J."/>
            <person name="Yandava C."/>
            <person name="Haas B."/>
            <person name="Nusbaum C."/>
            <person name="Birren B."/>
        </authorList>
    </citation>
    <scope>NUCLEOTIDE SEQUENCE [LARGE SCALE GENOMIC DNA]</scope>
    <source>
        <strain evidence="4">R3-111a-1</strain>
    </source>
</reference>